<dbReference type="EMBL" id="JAFBDR010000019">
    <property type="protein sequence ID" value="MBM7572584.1"/>
    <property type="molecule type" value="Genomic_DNA"/>
</dbReference>
<name>A0ABS2N399_9BACI</name>
<reference evidence="1 2" key="1">
    <citation type="submission" date="2021-01" db="EMBL/GenBank/DDBJ databases">
        <title>Genomic Encyclopedia of Type Strains, Phase IV (KMG-IV): sequencing the most valuable type-strain genomes for metagenomic binning, comparative biology and taxonomic classification.</title>
        <authorList>
            <person name="Goeker M."/>
        </authorList>
    </citation>
    <scope>NUCLEOTIDE SEQUENCE [LARGE SCALE GENOMIC DNA]</scope>
    <source>
        <strain evidence="1 2">DSM 23711</strain>
    </source>
</reference>
<organism evidence="1 2">
    <name type="scientific">Aquibacillus albus</name>
    <dbReference type="NCBI Taxonomy" id="1168171"/>
    <lineage>
        <taxon>Bacteria</taxon>
        <taxon>Bacillati</taxon>
        <taxon>Bacillota</taxon>
        <taxon>Bacilli</taxon>
        <taxon>Bacillales</taxon>
        <taxon>Bacillaceae</taxon>
        <taxon>Aquibacillus</taxon>
    </lineage>
</organism>
<protein>
    <submittedName>
        <fullName evidence="1">L-asparaginase II</fullName>
    </submittedName>
</protein>
<sequence length="339" mass="37533">MTKLHEVHVYRGQYIESSHQVHIAVVSAEGKLIGYYGDPFRLTFGRSSLKPFQAAPLVESGAIETYGLTQKELALFCASHNSEDFHRQGVKDVLAKIDLEESALQCGTHIPRDKDSYKKLIKSGGELTPVYHNCSGKHAGMLAGSLKKALDIDHYRDPDHPYQLEIIEVISNASDYAKEKIATSVDGCGLPVHRLPLYNLALAFTRLAVPNLWANGSEQRKASFEKIREAMTKYPEMVAGTDRYDTDLMRVFNGRLVAKVGAEGVHCIGDKDTGIGIALKVEDGNERATNVASMEVLHQLGIGTENAFSQLSEYHHAPVRNARKEKIGEMIPSFTLKRI</sequence>
<dbReference type="InterPro" id="IPR010349">
    <property type="entry name" value="Asparaginase_II"/>
</dbReference>
<evidence type="ECO:0000313" key="1">
    <source>
        <dbReference type="EMBL" id="MBM7572584.1"/>
    </source>
</evidence>
<dbReference type="Proteomes" id="UP001296943">
    <property type="component" value="Unassembled WGS sequence"/>
</dbReference>
<evidence type="ECO:0000313" key="2">
    <source>
        <dbReference type="Proteomes" id="UP001296943"/>
    </source>
</evidence>
<dbReference type="PANTHER" id="PTHR42110:SF1">
    <property type="entry name" value="L-ASPARAGINASE, PUTATIVE (AFU_ORTHOLOGUE AFUA_3G11890)-RELATED"/>
    <property type="match status" value="1"/>
</dbReference>
<accession>A0ABS2N399</accession>
<dbReference type="RefSeq" id="WP_239584407.1">
    <property type="nucleotide sequence ID" value="NZ_JAFBDR010000019.1"/>
</dbReference>
<proteinExistence type="predicted"/>
<comment type="caution">
    <text evidence="1">The sequence shown here is derived from an EMBL/GenBank/DDBJ whole genome shotgun (WGS) entry which is preliminary data.</text>
</comment>
<dbReference type="Pfam" id="PF06089">
    <property type="entry name" value="Asparaginase_II"/>
    <property type="match status" value="1"/>
</dbReference>
<gene>
    <name evidence="1" type="ORF">JOC48_003115</name>
</gene>
<keyword evidence="2" id="KW-1185">Reference proteome</keyword>
<dbReference type="PANTHER" id="PTHR42110">
    <property type="entry name" value="L-ASPARAGINASE, PUTATIVE (AFU_ORTHOLOGUE AFUA_3G11890)-RELATED"/>
    <property type="match status" value="1"/>
</dbReference>